<dbReference type="OrthoDB" id="2791787at2759"/>
<keyword evidence="3" id="KW-1185">Reference proteome</keyword>
<dbReference type="Proteomes" id="UP000266673">
    <property type="component" value="Unassembled WGS sequence"/>
</dbReference>
<comment type="caution">
    <text evidence="2">The sequence shown here is derived from an EMBL/GenBank/DDBJ whole genome shotgun (WGS) entry which is preliminary data.</text>
</comment>
<dbReference type="STRING" id="44941.A0A397V4K0"/>
<proteinExistence type="predicted"/>
<feature type="domain" description="MACPF" evidence="1">
    <location>
        <begin position="1"/>
        <end position="148"/>
    </location>
</feature>
<dbReference type="PROSITE" id="PS51412">
    <property type="entry name" value="MACPF_2"/>
    <property type="match status" value="1"/>
</dbReference>
<protein>
    <recommendedName>
        <fullName evidence="1">MACPF domain-containing protein</fullName>
    </recommendedName>
</protein>
<gene>
    <name evidence="2" type="ORF">C2G38_1670457</name>
</gene>
<reference evidence="2 3" key="1">
    <citation type="submission" date="2018-06" db="EMBL/GenBank/DDBJ databases">
        <title>Comparative genomics reveals the genomic features of Rhizophagus irregularis, R. cerebriforme, R. diaphanum and Gigaspora rosea, and their symbiotic lifestyle signature.</title>
        <authorList>
            <person name="Morin E."/>
            <person name="San Clemente H."/>
            <person name="Chen E.C.H."/>
            <person name="De La Providencia I."/>
            <person name="Hainaut M."/>
            <person name="Kuo A."/>
            <person name="Kohler A."/>
            <person name="Murat C."/>
            <person name="Tang N."/>
            <person name="Roy S."/>
            <person name="Loubradou J."/>
            <person name="Henrissat B."/>
            <person name="Grigoriev I.V."/>
            <person name="Corradi N."/>
            <person name="Roux C."/>
            <person name="Martin F.M."/>
        </authorList>
    </citation>
    <scope>NUCLEOTIDE SEQUENCE [LARGE SCALE GENOMIC DNA]</scope>
    <source>
        <strain evidence="2 3">DAOM 194757</strain>
    </source>
</reference>
<evidence type="ECO:0000259" key="1">
    <source>
        <dbReference type="PROSITE" id="PS51412"/>
    </source>
</evidence>
<evidence type="ECO:0000313" key="3">
    <source>
        <dbReference type="Proteomes" id="UP000266673"/>
    </source>
</evidence>
<organism evidence="2 3">
    <name type="scientific">Gigaspora rosea</name>
    <dbReference type="NCBI Taxonomy" id="44941"/>
    <lineage>
        <taxon>Eukaryota</taxon>
        <taxon>Fungi</taxon>
        <taxon>Fungi incertae sedis</taxon>
        <taxon>Mucoromycota</taxon>
        <taxon>Glomeromycotina</taxon>
        <taxon>Glomeromycetes</taxon>
        <taxon>Diversisporales</taxon>
        <taxon>Gigasporaceae</taxon>
        <taxon>Gigaspora</taxon>
    </lineage>
</organism>
<dbReference type="InterPro" id="IPR020864">
    <property type="entry name" value="MACPF"/>
</dbReference>
<sequence length="220" mass="24823">MIQKLIQKQFLIHFISSLKMDGRVVLSASTNKFNYNSKANYKLVAKAAALEIFKGEVSEEYKEEVKKFRMNSDFNLNACGGDVSALGNDMMHPNMDKWAETVPNNPVFITFDRTKSLSFIGDLAENKTRRKQFIDAWPIYANAHGREFKSFDPPYLEYTYVTSTTSASRIENHEGEVLSILGTSVVMGHGHGPGWDVRDMSAQNFFCPGHSANQHVITNQ</sequence>
<accession>A0A397V4K0</accession>
<name>A0A397V4K0_9GLOM</name>
<dbReference type="AlphaFoldDB" id="A0A397V4K0"/>
<dbReference type="EMBL" id="QKWP01000849">
    <property type="protein sequence ID" value="RIB14246.1"/>
    <property type="molecule type" value="Genomic_DNA"/>
</dbReference>
<evidence type="ECO:0000313" key="2">
    <source>
        <dbReference type="EMBL" id="RIB14246.1"/>
    </source>
</evidence>